<feature type="transmembrane region" description="Helical" evidence="5">
    <location>
        <begin position="30"/>
        <end position="49"/>
    </location>
</feature>
<reference evidence="6 7" key="1">
    <citation type="submission" date="2021-03" db="EMBL/GenBank/DDBJ databases">
        <title>Genomic Encyclopedia of Type Strains, Phase IV (KMG-IV): sequencing the most valuable type-strain genomes for metagenomic binning, comparative biology and taxonomic classification.</title>
        <authorList>
            <person name="Goeker M."/>
        </authorList>
    </citation>
    <scope>NUCLEOTIDE SEQUENCE [LARGE SCALE GENOMIC DNA]</scope>
    <source>
        <strain evidence="6 7">DSM 27563</strain>
    </source>
</reference>
<evidence type="ECO:0000256" key="3">
    <source>
        <dbReference type="ARBA" id="ARBA00022989"/>
    </source>
</evidence>
<dbReference type="PANTHER" id="PTHR30249">
    <property type="entry name" value="PUTATIVE SEROTONIN TRANSPORTER"/>
    <property type="match status" value="1"/>
</dbReference>
<keyword evidence="3 5" id="KW-1133">Transmembrane helix</keyword>
<comment type="subcellular location">
    <subcellularLocation>
        <location evidence="1">Membrane</location>
        <topology evidence="1">Multi-pass membrane protein</topology>
    </subcellularLocation>
</comment>
<organism evidence="6 7">
    <name type="scientific">Peptoniphilus stercorisuis</name>
    <dbReference type="NCBI Taxonomy" id="1436965"/>
    <lineage>
        <taxon>Bacteria</taxon>
        <taxon>Bacillati</taxon>
        <taxon>Bacillota</taxon>
        <taxon>Tissierellia</taxon>
        <taxon>Tissierellales</taxon>
        <taxon>Peptoniphilaceae</taxon>
        <taxon>Peptoniphilus</taxon>
    </lineage>
</organism>
<feature type="transmembrane region" description="Helical" evidence="5">
    <location>
        <begin position="140"/>
        <end position="160"/>
    </location>
</feature>
<dbReference type="EMBL" id="JAGGLJ010000001">
    <property type="protein sequence ID" value="MBP2024549.1"/>
    <property type="molecule type" value="Genomic_DNA"/>
</dbReference>
<keyword evidence="4 5" id="KW-0472">Membrane</keyword>
<evidence type="ECO:0000256" key="1">
    <source>
        <dbReference type="ARBA" id="ARBA00004141"/>
    </source>
</evidence>
<accession>A0ABS4K9W0</accession>
<dbReference type="PANTHER" id="PTHR30249:SF0">
    <property type="entry name" value="PLASTIDAL GLYCOLATE_GLYCERATE TRANSLOCATOR 1, CHLOROPLASTIC"/>
    <property type="match status" value="1"/>
</dbReference>
<feature type="transmembrane region" description="Helical" evidence="5">
    <location>
        <begin position="90"/>
        <end position="109"/>
    </location>
</feature>
<feature type="transmembrane region" description="Helical" evidence="5">
    <location>
        <begin position="6"/>
        <end position="23"/>
    </location>
</feature>
<dbReference type="Pfam" id="PF04172">
    <property type="entry name" value="LrgB"/>
    <property type="match status" value="1"/>
</dbReference>
<feature type="transmembrane region" description="Helical" evidence="5">
    <location>
        <begin position="202"/>
        <end position="223"/>
    </location>
</feature>
<evidence type="ECO:0000256" key="2">
    <source>
        <dbReference type="ARBA" id="ARBA00022692"/>
    </source>
</evidence>
<evidence type="ECO:0000256" key="5">
    <source>
        <dbReference type="SAM" id="Phobius"/>
    </source>
</evidence>
<keyword evidence="7" id="KW-1185">Reference proteome</keyword>
<dbReference type="InterPro" id="IPR007300">
    <property type="entry name" value="CidB/LrgB"/>
</dbReference>
<evidence type="ECO:0000256" key="4">
    <source>
        <dbReference type="ARBA" id="ARBA00023136"/>
    </source>
</evidence>
<dbReference type="Proteomes" id="UP001519306">
    <property type="component" value="Unassembled WGS sequence"/>
</dbReference>
<keyword evidence="6" id="KW-0378">Hydrolase</keyword>
<feature type="transmembrane region" description="Helical" evidence="5">
    <location>
        <begin position="61"/>
        <end position="78"/>
    </location>
</feature>
<comment type="caution">
    <text evidence="6">The sequence shown here is derived from an EMBL/GenBank/DDBJ whole genome shotgun (WGS) entry which is preliminary data.</text>
</comment>
<evidence type="ECO:0000313" key="7">
    <source>
        <dbReference type="Proteomes" id="UP001519306"/>
    </source>
</evidence>
<proteinExistence type="predicted"/>
<name>A0ABS4K9W0_9FIRM</name>
<protein>
    <submittedName>
        <fullName evidence="6">Murein hydrolase (TIGR00659 family)</fullName>
    </submittedName>
</protein>
<gene>
    <name evidence="6" type="ORF">J2Z71_000064</name>
</gene>
<dbReference type="RefSeq" id="WP_210059854.1">
    <property type="nucleotide sequence ID" value="NZ_JAGGLJ010000001.1"/>
</dbReference>
<evidence type="ECO:0000313" key="6">
    <source>
        <dbReference type="EMBL" id="MBP2024549.1"/>
    </source>
</evidence>
<sequence>MSSNPLFGILLSIITYAIGTLISKKVKSPLANPLLIAVILSMIFLYYTGITYEDFYVGGEYINFLLGPATVALIVPLFEQIHILKKNFIAILAGILAGSVSALLSVMFFSKLFGFNFPLTISLLSKSITTSIAVELTNEFGGMAAITAVAIMLTGIQGAICGPNFLKKTGVDDPIATGIAIGTATHSIGTSRARKIGEIEGAMSGLSIVVAGIITVVLMPMIIKYV</sequence>
<dbReference type="GO" id="GO:0016787">
    <property type="term" value="F:hydrolase activity"/>
    <property type="evidence" value="ECO:0007669"/>
    <property type="project" value="UniProtKB-KW"/>
</dbReference>
<keyword evidence="2 5" id="KW-0812">Transmembrane</keyword>